<reference evidence="1" key="1">
    <citation type="submission" date="2014-09" db="EMBL/GenBank/DDBJ databases">
        <authorList>
            <person name="Magalhaes I.L.F."/>
            <person name="Oliveira U."/>
            <person name="Santos F.R."/>
            <person name="Vidigal T.H.D.A."/>
            <person name="Brescovit A.D."/>
            <person name="Santos A.J."/>
        </authorList>
    </citation>
    <scope>NUCLEOTIDE SEQUENCE</scope>
    <source>
        <tissue evidence="1">Shoot tissue taken approximately 20 cm above the soil surface</tissue>
    </source>
</reference>
<reference evidence="1" key="2">
    <citation type="journal article" date="2015" name="Data Brief">
        <title>Shoot transcriptome of the giant reed, Arundo donax.</title>
        <authorList>
            <person name="Barrero R.A."/>
            <person name="Guerrero F.D."/>
            <person name="Moolhuijzen P."/>
            <person name="Goolsby J.A."/>
            <person name="Tidwell J."/>
            <person name="Bellgard S.E."/>
            <person name="Bellgard M.I."/>
        </authorList>
    </citation>
    <scope>NUCLEOTIDE SEQUENCE</scope>
    <source>
        <tissue evidence="1">Shoot tissue taken approximately 20 cm above the soil surface</tissue>
    </source>
</reference>
<evidence type="ECO:0000313" key="1">
    <source>
        <dbReference type="EMBL" id="JAD95355.1"/>
    </source>
</evidence>
<organism evidence="1">
    <name type="scientific">Arundo donax</name>
    <name type="common">Giant reed</name>
    <name type="synonym">Donax arundinaceus</name>
    <dbReference type="NCBI Taxonomy" id="35708"/>
    <lineage>
        <taxon>Eukaryota</taxon>
        <taxon>Viridiplantae</taxon>
        <taxon>Streptophyta</taxon>
        <taxon>Embryophyta</taxon>
        <taxon>Tracheophyta</taxon>
        <taxon>Spermatophyta</taxon>
        <taxon>Magnoliopsida</taxon>
        <taxon>Liliopsida</taxon>
        <taxon>Poales</taxon>
        <taxon>Poaceae</taxon>
        <taxon>PACMAD clade</taxon>
        <taxon>Arundinoideae</taxon>
        <taxon>Arundineae</taxon>
        <taxon>Arundo</taxon>
    </lineage>
</organism>
<sequence>MLYMIRSALSRFGARFNERSVLLLALHFSCVIQDVVL</sequence>
<accession>A0A0A9EBQ1</accession>
<name>A0A0A9EBQ1_ARUDO</name>
<protein>
    <submittedName>
        <fullName evidence="1">Uncharacterized protein</fullName>
    </submittedName>
</protein>
<dbReference type="EMBL" id="GBRH01202540">
    <property type="protein sequence ID" value="JAD95355.1"/>
    <property type="molecule type" value="Transcribed_RNA"/>
</dbReference>
<proteinExistence type="predicted"/>
<dbReference type="AlphaFoldDB" id="A0A0A9EBQ1"/>